<dbReference type="Pfam" id="PF14223">
    <property type="entry name" value="Retrotran_gag_2"/>
    <property type="match status" value="1"/>
</dbReference>
<keyword evidence="3" id="KW-1185">Reference proteome</keyword>
<dbReference type="AlphaFoldDB" id="A0A803NN30"/>
<dbReference type="EnsemblPlants" id="evm.model.01.2915">
    <property type="protein sequence ID" value="cds.evm.model.01.2915"/>
    <property type="gene ID" value="evm.TU.01.2915"/>
</dbReference>
<dbReference type="PANTHER" id="PTHR47481:SF22">
    <property type="entry name" value="RETROTRANSPOSON GAG DOMAIN-CONTAINING PROTEIN"/>
    <property type="match status" value="1"/>
</dbReference>
<evidence type="ECO:0000313" key="2">
    <source>
        <dbReference type="EnsemblPlants" id="cds.evm.model.01.2915"/>
    </source>
</evidence>
<feature type="region of interest" description="Disordered" evidence="1">
    <location>
        <begin position="221"/>
        <end position="250"/>
    </location>
</feature>
<name>A0A803NN30_CANSA</name>
<dbReference type="Proteomes" id="UP000596661">
    <property type="component" value="Chromosome 1"/>
</dbReference>
<reference evidence="2" key="1">
    <citation type="submission" date="2018-11" db="EMBL/GenBank/DDBJ databases">
        <authorList>
            <person name="Grassa J C."/>
        </authorList>
    </citation>
    <scope>NUCLEOTIDE SEQUENCE [LARGE SCALE GENOMIC DNA]</scope>
</reference>
<protein>
    <recommendedName>
        <fullName evidence="4">Retrotransposon Copia-like N-terminal domain-containing protein</fullName>
    </recommendedName>
</protein>
<evidence type="ECO:0008006" key="4">
    <source>
        <dbReference type="Google" id="ProtNLM"/>
    </source>
</evidence>
<reference evidence="2" key="2">
    <citation type="submission" date="2021-03" db="UniProtKB">
        <authorList>
            <consortium name="EnsemblPlants"/>
        </authorList>
    </citation>
    <scope>IDENTIFICATION</scope>
</reference>
<sequence>MASCGNNSSSTSVSDPIALSQAMVAQYWNPFSYSLASSLTIKLDRTNFLAWKSQMLPTVIGHDLDEILLTNLSPPRSLVNGLLGTVASYTNSNVISKALEHKFSSQSKAQLLQLKSQLSNMHKGNQSISNDVDKIKVLFYSLTVVGHLISNFDLILHLLNGLGPEFDSVVSGITSRSDNLSLEEVQALLMSYETRLEQHTTMMDLSTKMATNLTFGSRNGGFRPYNNANRGKVSESSSRFPTRGKSILIH</sequence>
<accession>A0A803NN30</accession>
<evidence type="ECO:0000313" key="3">
    <source>
        <dbReference type="Proteomes" id="UP000596661"/>
    </source>
</evidence>
<dbReference type="PANTHER" id="PTHR47481">
    <property type="match status" value="1"/>
</dbReference>
<dbReference type="Gramene" id="evm.model.01.2915">
    <property type="protein sequence ID" value="cds.evm.model.01.2915"/>
    <property type="gene ID" value="evm.TU.01.2915"/>
</dbReference>
<feature type="compositionally biased region" description="Polar residues" evidence="1">
    <location>
        <begin position="226"/>
        <end position="240"/>
    </location>
</feature>
<proteinExistence type="predicted"/>
<dbReference type="EMBL" id="UZAU01000082">
    <property type="status" value="NOT_ANNOTATED_CDS"/>
    <property type="molecule type" value="Genomic_DNA"/>
</dbReference>
<organism evidence="2 3">
    <name type="scientific">Cannabis sativa</name>
    <name type="common">Hemp</name>
    <name type="synonym">Marijuana</name>
    <dbReference type="NCBI Taxonomy" id="3483"/>
    <lineage>
        <taxon>Eukaryota</taxon>
        <taxon>Viridiplantae</taxon>
        <taxon>Streptophyta</taxon>
        <taxon>Embryophyta</taxon>
        <taxon>Tracheophyta</taxon>
        <taxon>Spermatophyta</taxon>
        <taxon>Magnoliopsida</taxon>
        <taxon>eudicotyledons</taxon>
        <taxon>Gunneridae</taxon>
        <taxon>Pentapetalae</taxon>
        <taxon>rosids</taxon>
        <taxon>fabids</taxon>
        <taxon>Rosales</taxon>
        <taxon>Cannabaceae</taxon>
        <taxon>Cannabis</taxon>
    </lineage>
</organism>
<evidence type="ECO:0000256" key="1">
    <source>
        <dbReference type="SAM" id="MobiDB-lite"/>
    </source>
</evidence>